<protein>
    <recommendedName>
        <fullName evidence="1">3-keto-alpha-glucoside-1,2-lyase/3-keto-2-hydroxy-glucal hydratase domain-containing protein</fullName>
    </recommendedName>
</protein>
<dbReference type="Gene3D" id="2.60.120.560">
    <property type="entry name" value="Exo-inulinase, domain 1"/>
    <property type="match status" value="2"/>
</dbReference>
<name>A0A5C6DZL3_9BACT</name>
<comment type="caution">
    <text evidence="2">The sequence shown here is derived from an EMBL/GenBank/DDBJ whole genome shotgun (WGS) entry which is preliminary data.</text>
</comment>
<evidence type="ECO:0000259" key="1">
    <source>
        <dbReference type="Pfam" id="PF06439"/>
    </source>
</evidence>
<sequence length="430" mass="47517">MDMNKLFTTCSLTCLLLYCVGCGSKSDSSVDQAERAPSDSAELADLVFEPQTYEATADELLAARLDSADAGEGWIRLFDGHTLFGWEIAGNANWRIEDQSIVVDRGDVCLMCTSIPWKDFELTLEFNADEETNSGVFLRTPLQVEAVGQECYEVNIANDENPFPTASLVEREKVGDDAPKQSYGSWRRMTMRVEGNQVQVSLDGTIVTDYTDPTGLPAGRIGLQHNKGRVAFRDVRLRPLGFQSLLDEQLSQWTRYPEMDAEFTVTDEGAMHVQGGSGQIETHSSYDDFVLLAEYKLPQPEINSGIFFRCIPGDQMMGYECQLSNAMIDDMPLSPADCGTGGIFRRQDARVIAAEPDQWATVVLAAQGDKFAAWVNGVQVSNWQDDREANENPRKGKRTEAGTIMVQGHDETTDALFKQIAIASDPQEGA</sequence>
<reference evidence="2 3" key="1">
    <citation type="submission" date="2019-02" db="EMBL/GenBank/DDBJ databases">
        <title>Deep-cultivation of Planctomycetes and their phenomic and genomic characterization uncovers novel biology.</title>
        <authorList>
            <person name="Wiegand S."/>
            <person name="Jogler M."/>
            <person name="Boedeker C."/>
            <person name="Pinto D."/>
            <person name="Vollmers J."/>
            <person name="Rivas-Marin E."/>
            <person name="Kohn T."/>
            <person name="Peeters S.H."/>
            <person name="Heuer A."/>
            <person name="Rast P."/>
            <person name="Oberbeckmann S."/>
            <person name="Bunk B."/>
            <person name="Jeske O."/>
            <person name="Meyerdierks A."/>
            <person name="Storesund J.E."/>
            <person name="Kallscheuer N."/>
            <person name="Luecker S."/>
            <person name="Lage O.M."/>
            <person name="Pohl T."/>
            <person name="Merkel B.J."/>
            <person name="Hornburger P."/>
            <person name="Mueller R.-W."/>
            <person name="Bruemmer F."/>
            <person name="Labrenz M."/>
            <person name="Spormann A.M."/>
            <person name="Op Den Camp H."/>
            <person name="Overmann J."/>
            <person name="Amann R."/>
            <person name="Jetten M.S.M."/>
            <person name="Mascher T."/>
            <person name="Medema M.H."/>
            <person name="Devos D.P."/>
            <person name="Kaster A.-K."/>
            <person name="Ovreas L."/>
            <person name="Rohde M."/>
            <person name="Galperin M.Y."/>
            <person name="Jogler C."/>
        </authorList>
    </citation>
    <scope>NUCLEOTIDE SEQUENCE [LARGE SCALE GENOMIC DNA]</scope>
    <source>
        <strain evidence="2 3">Poly41</strain>
    </source>
</reference>
<organism evidence="2 3">
    <name type="scientific">Novipirellula artificiosorum</name>
    <dbReference type="NCBI Taxonomy" id="2528016"/>
    <lineage>
        <taxon>Bacteria</taxon>
        <taxon>Pseudomonadati</taxon>
        <taxon>Planctomycetota</taxon>
        <taxon>Planctomycetia</taxon>
        <taxon>Pirellulales</taxon>
        <taxon>Pirellulaceae</taxon>
        <taxon>Novipirellula</taxon>
    </lineage>
</organism>
<feature type="domain" description="3-keto-alpha-glucoside-1,2-lyase/3-keto-2-hydroxy-glucal hydratase" evidence="1">
    <location>
        <begin position="241"/>
        <end position="422"/>
    </location>
</feature>
<keyword evidence="3" id="KW-1185">Reference proteome</keyword>
<gene>
    <name evidence="2" type="ORF">Poly41_03580</name>
</gene>
<evidence type="ECO:0000313" key="2">
    <source>
        <dbReference type="EMBL" id="TWU42062.1"/>
    </source>
</evidence>
<dbReference type="AlphaFoldDB" id="A0A5C6DZL3"/>
<dbReference type="EMBL" id="SJPV01000001">
    <property type="protein sequence ID" value="TWU42062.1"/>
    <property type="molecule type" value="Genomic_DNA"/>
</dbReference>
<proteinExistence type="predicted"/>
<dbReference type="Proteomes" id="UP000319143">
    <property type="component" value="Unassembled WGS sequence"/>
</dbReference>
<dbReference type="Pfam" id="PF06439">
    <property type="entry name" value="3keto-disac_hyd"/>
    <property type="match status" value="2"/>
</dbReference>
<dbReference type="GO" id="GO:0016787">
    <property type="term" value="F:hydrolase activity"/>
    <property type="evidence" value="ECO:0007669"/>
    <property type="project" value="InterPro"/>
</dbReference>
<dbReference type="InterPro" id="IPR010496">
    <property type="entry name" value="AL/BT2_dom"/>
</dbReference>
<accession>A0A5C6DZL3</accession>
<evidence type="ECO:0000313" key="3">
    <source>
        <dbReference type="Proteomes" id="UP000319143"/>
    </source>
</evidence>
<feature type="domain" description="3-keto-alpha-glucoside-1,2-lyase/3-keto-2-hydroxy-glucal hydratase" evidence="1">
    <location>
        <begin position="73"/>
        <end position="238"/>
    </location>
</feature>
<dbReference type="OrthoDB" id="211384at2"/>